<proteinExistence type="predicted"/>
<feature type="domain" description="C2H2-type" evidence="2">
    <location>
        <begin position="235"/>
        <end position="258"/>
    </location>
</feature>
<evidence type="ECO:0000259" key="2">
    <source>
        <dbReference type="PROSITE" id="PS00028"/>
    </source>
</evidence>
<organism evidence="3 4">
    <name type="scientific">Diplodia corticola</name>
    <dbReference type="NCBI Taxonomy" id="236234"/>
    <lineage>
        <taxon>Eukaryota</taxon>
        <taxon>Fungi</taxon>
        <taxon>Dikarya</taxon>
        <taxon>Ascomycota</taxon>
        <taxon>Pezizomycotina</taxon>
        <taxon>Dothideomycetes</taxon>
        <taxon>Dothideomycetes incertae sedis</taxon>
        <taxon>Botryosphaeriales</taxon>
        <taxon>Botryosphaeriaceae</taxon>
        <taxon>Diplodia</taxon>
    </lineage>
</organism>
<dbReference type="EMBL" id="MNUE01000014">
    <property type="protein sequence ID" value="OJD36016.1"/>
    <property type="molecule type" value="Genomic_DNA"/>
</dbReference>
<name>A0A1J9R5Y3_9PEZI</name>
<keyword evidence="4" id="KW-1185">Reference proteome</keyword>
<protein>
    <recommendedName>
        <fullName evidence="2">C2H2-type domain-containing protein</fullName>
    </recommendedName>
</protein>
<dbReference type="GeneID" id="31011423"/>
<dbReference type="AlphaFoldDB" id="A0A1J9R5Y3"/>
<sequence length="269" mass="29771">MEYPYLAIASESTEDVRFEDLQNSMPVELNQILMPPPLEGRQSSASFPFIPEAVLKRGLPSTVNHITVPSPQPNGSSPRLSAPTYNSTPSAPSAFTSDPSPAQFQLIPEMPVHAIRRVPNHPVADPLLDITLFDLSLPADITMPTGYGQSHNLMDHDSIAYPILGSHIFDYAYQGRHTYGNVDDDGGHVAELSPAPNRCPDCGVTFRGGKHQFQRNLRRHRIHHCQVGATEKYPCRFGGCEASFTRTDGRKYHEKTQHRLYITGNPAST</sequence>
<evidence type="ECO:0000256" key="1">
    <source>
        <dbReference type="SAM" id="MobiDB-lite"/>
    </source>
</evidence>
<dbReference type="Gene3D" id="3.30.160.60">
    <property type="entry name" value="Classic Zinc Finger"/>
    <property type="match status" value="1"/>
</dbReference>
<gene>
    <name evidence="3" type="ORF">BKCO1_1400084</name>
</gene>
<comment type="caution">
    <text evidence="3">The sequence shown here is derived from an EMBL/GenBank/DDBJ whole genome shotgun (WGS) entry which is preliminary data.</text>
</comment>
<dbReference type="RefSeq" id="XP_020132276.1">
    <property type="nucleotide sequence ID" value="XM_020271164.1"/>
</dbReference>
<dbReference type="PROSITE" id="PS00028">
    <property type="entry name" value="ZINC_FINGER_C2H2_1"/>
    <property type="match status" value="1"/>
</dbReference>
<dbReference type="Proteomes" id="UP000183809">
    <property type="component" value="Unassembled WGS sequence"/>
</dbReference>
<evidence type="ECO:0000313" key="3">
    <source>
        <dbReference type="EMBL" id="OJD36016.1"/>
    </source>
</evidence>
<feature type="region of interest" description="Disordered" evidence="1">
    <location>
        <begin position="64"/>
        <end position="99"/>
    </location>
</feature>
<accession>A0A1J9R5Y3</accession>
<evidence type="ECO:0000313" key="4">
    <source>
        <dbReference type="Proteomes" id="UP000183809"/>
    </source>
</evidence>
<reference evidence="3 4" key="1">
    <citation type="submission" date="2016-10" db="EMBL/GenBank/DDBJ databases">
        <title>Proteomics and genomics reveal pathogen-plant mechanisms compatible with a hemibiotrophic lifestyle of Diplodia corticola.</title>
        <authorList>
            <person name="Fernandes I."/>
            <person name="De Jonge R."/>
            <person name="Van De Peer Y."/>
            <person name="Devreese B."/>
            <person name="Alves A."/>
            <person name="Esteves A.C."/>
        </authorList>
    </citation>
    <scope>NUCLEOTIDE SEQUENCE [LARGE SCALE GENOMIC DNA]</scope>
    <source>
        <strain evidence="3 4">CBS 112549</strain>
    </source>
</reference>
<dbReference type="InterPro" id="IPR013087">
    <property type="entry name" value="Znf_C2H2_type"/>
</dbReference>